<dbReference type="Proteomes" id="UP000694886">
    <property type="component" value="Chromosome 9"/>
</dbReference>
<evidence type="ECO:0000313" key="2">
    <source>
        <dbReference type="RefSeq" id="XP_017982392.1"/>
    </source>
</evidence>
<gene>
    <name evidence="2" type="primary">LOC108663295</name>
</gene>
<dbReference type="RefSeq" id="XP_017982392.1">
    <property type="nucleotide sequence ID" value="XM_018126903.1"/>
</dbReference>
<reference evidence="1" key="1">
    <citation type="journal article" date="1997" name="Nucleic Acids Res.">
        <title>tRNAscan-SE: a program for improved detection of transfer RNA genes in genomic sequence.</title>
        <authorList>
            <person name="Lowe T.M."/>
            <person name="Eddy S.R."/>
        </authorList>
    </citation>
    <scope>NUCLEOTIDE SEQUENCE [LARGE SCALE GENOMIC DNA]</scope>
    <source>
        <strain evidence="1">r\B97-61/B2</strain>
    </source>
</reference>
<proteinExistence type="predicted"/>
<dbReference type="PANTHER" id="PTHR47481">
    <property type="match status" value="1"/>
</dbReference>
<sequence>MANSFKTLSLTPTLNDSNSLISINATVNSLLFGYVLMGFLDSSKPCPPSTITKDNKEEPNSAFLYWSRQDQLLLHAIVASVSEPFICLMASSKTSSETWQKLSRLYANSSRSRVMTLKDKLRVPRDNKSVVEYMQNPQTMANELALIGSLVSNDDLVLHVLNGVGPEYCEISAAVRARETTISFEELYDELVEYEDYLKREENRSALITGNAASRSYNSNQGGRTNFNNRS</sequence>
<dbReference type="AlphaFoldDB" id="A0AB32WXU0"/>
<name>A0AB32WXU0_THECC</name>
<dbReference type="PANTHER" id="PTHR47481:SF22">
    <property type="entry name" value="RETROTRANSPOSON GAG DOMAIN-CONTAINING PROTEIN"/>
    <property type="match status" value="1"/>
</dbReference>
<accession>A0AB32WXU0</accession>
<organism evidence="1 2">
    <name type="scientific">Theobroma cacao</name>
    <name type="common">Cacao</name>
    <name type="synonym">Cocoa</name>
    <dbReference type="NCBI Taxonomy" id="3641"/>
    <lineage>
        <taxon>Eukaryota</taxon>
        <taxon>Viridiplantae</taxon>
        <taxon>Streptophyta</taxon>
        <taxon>Embryophyta</taxon>
        <taxon>Tracheophyta</taxon>
        <taxon>Spermatophyta</taxon>
        <taxon>Magnoliopsida</taxon>
        <taxon>eudicotyledons</taxon>
        <taxon>Gunneridae</taxon>
        <taxon>Pentapetalae</taxon>
        <taxon>rosids</taxon>
        <taxon>malvids</taxon>
        <taxon>Malvales</taxon>
        <taxon>Malvaceae</taxon>
        <taxon>Byttnerioideae</taxon>
        <taxon>Theobroma</taxon>
    </lineage>
</organism>
<dbReference type="KEGG" id="tcc:108663295"/>
<evidence type="ECO:0000313" key="1">
    <source>
        <dbReference type="Proteomes" id="UP000694886"/>
    </source>
</evidence>
<protein>
    <submittedName>
        <fullName evidence="2">Uncharacterized protein LOC108663295</fullName>
    </submittedName>
</protein>
<dbReference type="GeneID" id="108663295"/>
<dbReference type="Pfam" id="PF14223">
    <property type="entry name" value="Retrotran_gag_2"/>
    <property type="match status" value="1"/>
</dbReference>
<reference evidence="2" key="2">
    <citation type="submission" date="2025-08" db="UniProtKB">
        <authorList>
            <consortium name="RefSeq"/>
        </authorList>
    </citation>
    <scope>IDENTIFICATION</scope>
</reference>
<dbReference type="Gramene" id="Tc09v2_t021930.1">
    <property type="protein sequence ID" value="Tc09v2_p021930.1"/>
    <property type="gene ID" value="Tc09v2_g021930"/>
</dbReference>